<name>A0A8C4ZBC7_GADMO</name>
<dbReference type="GO" id="GO:0008277">
    <property type="term" value="P:regulation of G protein-coupled receptor signaling pathway"/>
    <property type="evidence" value="ECO:0007669"/>
    <property type="project" value="InterPro"/>
</dbReference>
<dbReference type="Pfam" id="PF00615">
    <property type="entry name" value="RGS"/>
    <property type="match status" value="1"/>
</dbReference>
<gene>
    <name evidence="4" type="primary">rgs9a</name>
</gene>
<evidence type="ECO:0008006" key="6">
    <source>
        <dbReference type="Google" id="ProtNLM"/>
    </source>
</evidence>
<dbReference type="OrthoDB" id="196547at2759"/>
<keyword evidence="1" id="KW-0734">Signal transduction inhibitor</keyword>
<protein>
    <recommendedName>
        <fullName evidence="6">Regulator of G-protein signaling 9</fullName>
    </recommendedName>
</protein>
<dbReference type="InterPro" id="IPR047017">
    <property type="entry name" value="RGS6/7/9/11_DHEX_sf"/>
</dbReference>
<dbReference type="InterPro" id="IPR000591">
    <property type="entry name" value="DEP_dom"/>
</dbReference>
<dbReference type="InterPro" id="IPR036305">
    <property type="entry name" value="RGS_sf"/>
</dbReference>
<dbReference type="InterPro" id="IPR036390">
    <property type="entry name" value="WH_DNA-bd_sf"/>
</dbReference>
<dbReference type="Gene3D" id="1.10.1240.60">
    <property type="match status" value="1"/>
</dbReference>
<dbReference type="Pfam" id="PF00610">
    <property type="entry name" value="DEP"/>
    <property type="match status" value="1"/>
</dbReference>
<proteinExistence type="predicted"/>
<dbReference type="PANTHER" id="PTHR45746">
    <property type="entry name" value="LP21163P"/>
    <property type="match status" value="1"/>
</dbReference>
<dbReference type="Gene3D" id="1.10.10.10">
    <property type="entry name" value="Winged helix-like DNA-binding domain superfamily/Winged helix DNA-binding domain"/>
    <property type="match status" value="1"/>
</dbReference>
<dbReference type="GeneTree" id="ENSGT00940000156505"/>
<evidence type="ECO:0000313" key="4">
    <source>
        <dbReference type="Ensembl" id="ENSGMOP00000010906.2"/>
    </source>
</evidence>
<evidence type="ECO:0000259" key="3">
    <source>
        <dbReference type="PROSITE" id="PS50186"/>
    </source>
</evidence>
<dbReference type="SUPFAM" id="SSF48670">
    <property type="entry name" value="Transducin (heterotrimeric G protein), gamma chain"/>
    <property type="match status" value="1"/>
</dbReference>
<dbReference type="InterPro" id="IPR016137">
    <property type="entry name" value="RGS"/>
</dbReference>
<dbReference type="PROSITE" id="PS50132">
    <property type="entry name" value="RGS"/>
    <property type="match status" value="1"/>
</dbReference>
<organism evidence="4 5">
    <name type="scientific">Gadus morhua</name>
    <name type="common">Atlantic cod</name>
    <dbReference type="NCBI Taxonomy" id="8049"/>
    <lineage>
        <taxon>Eukaryota</taxon>
        <taxon>Metazoa</taxon>
        <taxon>Chordata</taxon>
        <taxon>Craniata</taxon>
        <taxon>Vertebrata</taxon>
        <taxon>Euteleostomi</taxon>
        <taxon>Actinopterygii</taxon>
        <taxon>Neopterygii</taxon>
        <taxon>Teleostei</taxon>
        <taxon>Neoteleostei</taxon>
        <taxon>Acanthomorphata</taxon>
        <taxon>Zeiogadaria</taxon>
        <taxon>Gadariae</taxon>
        <taxon>Gadiformes</taxon>
        <taxon>Gadoidei</taxon>
        <taxon>Gadidae</taxon>
        <taxon>Gadus</taxon>
    </lineage>
</organism>
<sequence length="480" mass="56223">MTIRTIRPNRGQHYRPRMHCLQKIEAHMVEMQDPKSGLKGAEQKLNVTTIPHVITGQDIIAWLLNKMKVTQEEAEAYGTMLVAYGYIYPLQNHRKLVMCNDGSLYRFQTPYFWPTQKWVAEDCDYAIYLAKRNIRKKGVLEPFEQEHYTHLHTWLNHKWDFIVMQATEQYKAGKERKKPDRVVLDCQERAYWIVNRPPRRTHSALDYGTDRLIDPTVEEKISFDQHRRMNIFYQQAIMRSKVKSSVSLGALVKFVNTYKNHDPFLAPCLPSNPWVTDNDTYWTLNIRRVDQCTKMRVERWSFSFFELLSDQRGRDDFKSFLKKEFSGENLAFWEAAEELKWGSAAAIATKAAVIFKTFLAPGAPRWINIDGRTMGLTVKGLDHPHRYVLDGAQTHVFLLMKKDTFFRYLKSPVYKEMQKRALNPELHNFSEAQLEQNARNRSLGVHPITVWEQEEEERAKAAIASAPVDVKAMMSKIDRK</sequence>
<dbReference type="SMART" id="SM00049">
    <property type="entry name" value="DEP"/>
    <property type="match status" value="1"/>
</dbReference>
<dbReference type="InterPro" id="IPR047016">
    <property type="entry name" value="RGS6/7/9/11"/>
</dbReference>
<dbReference type="OMA" id="TFDQYRR"/>
<dbReference type="SUPFAM" id="SSF46785">
    <property type="entry name" value="Winged helix' DNA-binding domain"/>
    <property type="match status" value="1"/>
</dbReference>
<dbReference type="CDD" id="cd04450">
    <property type="entry name" value="DEP_RGS7-like"/>
    <property type="match status" value="1"/>
</dbReference>
<dbReference type="GO" id="GO:0009968">
    <property type="term" value="P:negative regulation of signal transduction"/>
    <property type="evidence" value="ECO:0007669"/>
    <property type="project" value="UniProtKB-KW"/>
</dbReference>
<dbReference type="InterPro" id="IPR036284">
    <property type="entry name" value="GGL_sf"/>
</dbReference>
<dbReference type="GO" id="GO:0035556">
    <property type="term" value="P:intracellular signal transduction"/>
    <property type="evidence" value="ECO:0007669"/>
    <property type="project" value="InterPro"/>
</dbReference>
<dbReference type="PRINTS" id="PR01301">
    <property type="entry name" value="RGSPROTEIN"/>
</dbReference>
<dbReference type="GO" id="GO:0005096">
    <property type="term" value="F:GTPase activator activity"/>
    <property type="evidence" value="ECO:0007669"/>
    <property type="project" value="TreeGrafter"/>
</dbReference>
<dbReference type="PROSITE" id="PS50186">
    <property type="entry name" value="DEP"/>
    <property type="match status" value="1"/>
</dbReference>
<keyword evidence="5" id="KW-1185">Reference proteome</keyword>
<dbReference type="SMART" id="SM00224">
    <property type="entry name" value="GGL"/>
    <property type="match status" value="1"/>
</dbReference>
<dbReference type="PANTHER" id="PTHR45746:SF8">
    <property type="entry name" value="REGULATOR OF G PROTEIN-SIGNALING 9A"/>
    <property type="match status" value="1"/>
</dbReference>
<evidence type="ECO:0000256" key="1">
    <source>
        <dbReference type="ARBA" id="ARBA00022700"/>
    </source>
</evidence>
<feature type="domain" description="DEP" evidence="3">
    <location>
        <begin position="34"/>
        <end position="109"/>
    </location>
</feature>
<dbReference type="CDD" id="cd00068">
    <property type="entry name" value="GGL"/>
    <property type="match status" value="1"/>
</dbReference>
<dbReference type="Pfam" id="PF00631">
    <property type="entry name" value="G-gamma"/>
    <property type="match status" value="1"/>
</dbReference>
<dbReference type="InterPro" id="IPR044926">
    <property type="entry name" value="RGS_subdomain_2"/>
</dbReference>
<feature type="domain" description="RGS" evidence="2">
    <location>
        <begin position="303"/>
        <end position="418"/>
    </location>
</feature>
<dbReference type="GO" id="GO:0005886">
    <property type="term" value="C:plasma membrane"/>
    <property type="evidence" value="ECO:0007669"/>
    <property type="project" value="TreeGrafter"/>
</dbReference>
<dbReference type="InterPro" id="IPR040759">
    <property type="entry name" value="RGS_DHEX"/>
</dbReference>
<dbReference type="SMART" id="SM01224">
    <property type="entry name" value="G_gamma"/>
    <property type="match status" value="1"/>
</dbReference>
<dbReference type="Proteomes" id="UP000694546">
    <property type="component" value="Chromosome 2"/>
</dbReference>
<dbReference type="Gene3D" id="1.10.167.10">
    <property type="entry name" value="Regulator of G-protein Signalling 4, domain 2"/>
    <property type="match status" value="1"/>
</dbReference>
<evidence type="ECO:0000313" key="5">
    <source>
        <dbReference type="Proteomes" id="UP000694546"/>
    </source>
</evidence>
<dbReference type="SMART" id="SM00315">
    <property type="entry name" value="RGS"/>
    <property type="match status" value="1"/>
</dbReference>
<dbReference type="GO" id="GO:0043005">
    <property type="term" value="C:neuron projection"/>
    <property type="evidence" value="ECO:0007669"/>
    <property type="project" value="TreeGrafter"/>
</dbReference>
<dbReference type="InterPro" id="IPR036388">
    <property type="entry name" value="WH-like_DNA-bd_sf"/>
</dbReference>
<dbReference type="Gene3D" id="4.10.260.10">
    <property type="entry name" value="Transducin (heterotrimeric G protein), gamma chain"/>
    <property type="match status" value="1"/>
</dbReference>
<evidence type="ECO:0000259" key="2">
    <source>
        <dbReference type="PROSITE" id="PS50132"/>
    </source>
</evidence>
<reference evidence="4" key="1">
    <citation type="submission" date="2025-08" db="UniProtKB">
        <authorList>
            <consortium name="Ensembl"/>
        </authorList>
    </citation>
    <scope>IDENTIFICATION</scope>
</reference>
<dbReference type="InterPro" id="IPR015898">
    <property type="entry name" value="G-protein_gamma-like_dom"/>
</dbReference>
<dbReference type="AlphaFoldDB" id="A0A8C4ZBC7"/>
<reference evidence="4" key="2">
    <citation type="submission" date="2025-09" db="UniProtKB">
        <authorList>
            <consortium name="Ensembl"/>
        </authorList>
    </citation>
    <scope>IDENTIFICATION</scope>
</reference>
<dbReference type="SUPFAM" id="SSF48097">
    <property type="entry name" value="Regulator of G-protein signaling, RGS"/>
    <property type="match status" value="1"/>
</dbReference>
<dbReference type="Ensembl" id="ENSGMOT00000011204.2">
    <property type="protein sequence ID" value="ENSGMOP00000010906.2"/>
    <property type="gene ID" value="ENSGMOG00000010187.2"/>
</dbReference>
<dbReference type="Pfam" id="PF18148">
    <property type="entry name" value="RGS_DHEX"/>
    <property type="match status" value="1"/>
</dbReference>
<accession>A0A8C4ZBC7</accession>
<dbReference type="GO" id="GO:0005737">
    <property type="term" value="C:cytoplasm"/>
    <property type="evidence" value="ECO:0007669"/>
    <property type="project" value="TreeGrafter"/>
</dbReference>
<dbReference type="GO" id="GO:0007186">
    <property type="term" value="P:G protein-coupled receptor signaling pathway"/>
    <property type="evidence" value="ECO:0007669"/>
    <property type="project" value="InterPro"/>
</dbReference>